<reference evidence="3 4" key="1">
    <citation type="submission" date="2016-10" db="EMBL/GenBank/DDBJ databases">
        <authorList>
            <person name="de Groot N.N."/>
        </authorList>
    </citation>
    <scope>NUCLEOTIDE SEQUENCE [LARGE SCALE GENOMIC DNA]</scope>
    <source>
        <strain evidence="3 4">DSM 22024</strain>
    </source>
</reference>
<protein>
    <recommendedName>
        <fullName evidence="2">YdbS-like PH domain-containing protein</fullName>
    </recommendedName>
</protein>
<sequence>MAMDTLFAPPGERWQPVSPRLCQLRRVILAFWTCLLGLAGALAVGLVLGWGYAAAVVAVAAAVLGWGWWVIGRNWRSWGYAERGDDLLVTHGVLFRTLVVVPYGRMQFVDVTAGPAERKFGIAKVQLHTATPATDAEIPGLPPEEAERLRDRLAALGEARAAGL</sequence>
<organism evidence="3 4">
    <name type="scientific">Actinopolymorpha singaporensis</name>
    <dbReference type="NCBI Taxonomy" id="117157"/>
    <lineage>
        <taxon>Bacteria</taxon>
        <taxon>Bacillati</taxon>
        <taxon>Actinomycetota</taxon>
        <taxon>Actinomycetes</taxon>
        <taxon>Propionibacteriales</taxon>
        <taxon>Actinopolymorphaceae</taxon>
        <taxon>Actinopolymorpha</taxon>
    </lineage>
</organism>
<dbReference type="Proteomes" id="UP000198983">
    <property type="component" value="Chromosome I"/>
</dbReference>
<accession>A0A1H1QJC9</accession>
<dbReference type="PANTHER" id="PTHR34473:SF3">
    <property type="entry name" value="TRANSMEMBRANE PROTEIN-RELATED"/>
    <property type="match status" value="1"/>
</dbReference>
<feature type="domain" description="YdbS-like PH" evidence="2">
    <location>
        <begin position="75"/>
        <end position="153"/>
    </location>
</feature>
<dbReference type="EMBL" id="LT629732">
    <property type="protein sequence ID" value="SDS23588.1"/>
    <property type="molecule type" value="Genomic_DNA"/>
</dbReference>
<feature type="transmembrane region" description="Helical" evidence="1">
    <location>
        <begin position="52"/>
        <end position="71"/>
    </location>
</feature>
<keyword evidence="1" id="KW-0812">Transmembrane</keyword>
<keyword evidence="4" id="KW-1185">Reference proteome</keyword>
<evidence type="ECO:0000259" key="2">
    <source>
        <dbReference type="Pfam" id="PF03703"/>
    </source>
</evidence>
<evidence type="ECO:0000256" key="1">
    <source>
        <dbReference type="SAM" id="Phobius"/>
    </source>
</evidence>
<dbReference type="Pfam" id="PF03703">
    <property type="entry name" value="bPH_2"/>
    <property type="match status" value="1"/>
</dbReference>
<gene>
    <name evidence="3" type="ORF">SAMN04489717_2040</name>
</gene>
<feature type="transmembrane region" description="Helical" evidence="1">
    <location>
        <begin position="27"/>
        <end position="46"/>
    </location>
</feature>
<keyword evidence="1" id="KW-1133">Transmembrane helix</keyword>
<keyword evidence="1" id="KW-0472">Membrane</keyword>
<name>A0A1H1QJC9_9ACTN</name>
<evidence type="ECO:0000313" key="4">
    <source>
        <dbReference type="Proteomes" id="UP000198983"/>
    </source>
</evidence>
<evidence type="ECO:0000313" key="3">
    <source>
        <dbReference type="EMBL" id="SDS23588.1"/>
    </source>
</evidence>
<proteinExistence type="predicted"/>
<dbReference type="AlphaFoldDB" id="A0A1H1QJC9"/>
<dbReference type="STRING" id="117157.SAMN04489717_2040"/>
<dbReference type="InterPro" id="IPR005182">
    <property type="entry name" value="YdbS-like_PH"/>
</dbReference>
<dbReference type="RefSeq" id="WP_241827895.1">
    <property type="nucleotide sequence ID" value="NZ_LT629732.1"/>
</dbReference>
<dbReference type="PANTHER" id="PTHR34473">
    <property type="entry name" value="UPF0699 TRANSMEMBRANE PROTEIN YDBS"/>
    <property type="match status" value="1"/>
</dbReference>